<dbReference type="EMBL" id="UCZA01000014">
    <property type="protein sequence ID" value="SQP82374.1"/>
    <property type="molecule type" value="Genomic_DNA"/>
</dbReference>
<gene>
    <name evidence="1" type="ORF">SAMEA3752557_02621</name>
</gene>
<sequence>MSLELELTFSLDRPGKPEKTVATYQLPPDVTGEQVSDIIIKTHCFMNEIIFKSFDFKGEKHGG</sequence>
<organism evidence="1 2">
    <name type="scientific">Escherichia coli</name>
    <dbReference type="NCBI Taxonomy" id="562"/>
    <lineage>
        <taxon>Bacteria</taxon>
        <taxon>Pseudomonadati</taxon>
        <taxon>Pseudomonadota</taxon>
        <taxon>Gammaproteobacteria</taxon>
        <taxon>Enterobacterales</taxon>
        <taxon>Enterobacteriaceae</taxon>
        <taxon>Escherichia</taxon>
    </lineage>
</organism>
<name>A0A2X7SDE1_ECOLX</name>
<evidence type="ECO:0000313" key="2">
    <source>
        <dbReference type="Proteomes" id="UP000250671"/>
    </source>
</evidence>
<dbReference type="Proteomes" id="UP000250671">
    <property type="component" value="Unassembled WGS sequence"/>
</dbReference>
<dbReference type="RefSeq" id="WP_012904655.1">
    <property type="nucleotide sequence ID" value="NZ_CASDNG010000203.1"/>
</dbReference>
<accession>A0A2X7SDE1</accession>
<reference evidence="1 2" key="1">
    <citation type="submission" date="2018-06" db="EMBL/GenBank/DDBJ databases">
        <authorList>
            <consortium name="Pathogen Informatics"/>
            <person name="Doyle S."/>
        </authorList>
    </citation>
    <scope>NUCLEOTIDE SEQUENCE [LARGE SCALE GENOMIC DNA]</scope>
    <source>
        <strain evidence="1 2">VREC0535</strain>
    </source>
</reference>
<dbReference type="AlphaFoldDB" id="A0A2X7SDE1"/>
<protein>
    <submittedName>
        <fullName evidence="1">Uncharacterized protein</fullName>
    </submittedName>
</protein>
<proteinExistence type="predicted"/>
<evidence type="ECO:0000313" key="1">
    <source>
        <dbReference type="EMBL" id="SQP82374.1"/>
    </source>
</evidence>